<dbReference type="InterPro" id="IPR036866">
    <property type="entry name" value="RibonucZ/Hydroxyglut_hydro"/>
</dbReference>
<keyword evidence="3" id="KW-1185">Reference proteome</keyword>
<proteinExistence type="predicted"/>
<dbReference type="InterPro" id="IPR041712">
    <property type="entry name" value="DHPS-like_MBL-fold"/>
</dbReference>
<dbReference type="GO" id="GO:0016740">
    <property type="term" value="F:transferase activity"/>
    <property type="evidence" value="ECO:0007669"/>
    <property type="project" value="TreeGrafter"/>
</dbReference>
<name>A0AAX4FTV8_9EURY</name>
<dbReference type="SMART" id="SM00849">
    <property type="entry name" value="Lactamase_B"/>
    <property type="match status" value="1"/>
</dbReference>
<feature type="domain" description="Metallo-beta-lactamase" evidence="1">
    <location>
        <begin position="21"/>
        <end position="193"/>
    </location>
</feature>
<dbReference type="Proteomes" id="UP001305652">
    <property type="component" value="Chromosome"/>
</dbReference>
<dbReference type="InterPro" id="IPR001279">
    <property type="entry name" value="Metallo-B-lactamas"/>
</dbReference>
<reference evidence="2 3" key="1">
    <citation type="submission" date="2023-10" db="EMBL/GenBank/DDBJ databases">
        <title>The complete genome sequence of Methanoculleus receptaculi DSM 18860.</title>
        <authorList>
            <person name="Lai S.-J."/>
            <person name="You Y.-T."/>
            <person name="Chen S.-C."/>
        </authorList>
    </citation>
    <scope>NUCLEOTIDE SEQUENCE [LARGE SCALE GENOMIC DNA]</scope>
    <source>
        <strain evidence="2 3">DSM 18860</strain>
    </source>
</reference>
<dbReference type="Gene3D" id="3.60.15.10">
    <property type="entry name" value="Ribonuclease Z/Hydroxyacylglutathione hydrolase-like"/>
    <property type="match status" value="1"/>
</dbReference>
<dbReference type="KEGG" id="mrc:R6Y96_08525"/>
<dbReference type="PANTHER" id="PTHR13754">
    <property type="entry name" value="METALLO-BETA-LACTAMASE SUPERFAMILY PROTEIN"/>
    <property type="match status" value="1"/>
</dbReference>
<dbReference type="InterPro" id="IPR052926">
    <property type="entry name" value="Metallo-beta-lactamase_dom"/>
</dbReference>
<dbReference type="CDD" id="cd07713">
    <property type="entry name" value="DHPS-like_MBL-fold"/>
    <property type="match status" value="1"/>
</dbReference>
<dbReference type="GeneID" id="85733196"/>
<evidence type="ECO:0000313" key="2">
    <source>
        <dbReference type="EMBL" id="WOX57335.1"/>
    </source>
</evidence>
<organism evidence="2 3">
    <name type="scientific">Methanoculleus receptaculi</name>
    <dbReference type="NCBI Taxonomy" id="394967"/>
    <lineage>
        <taxon>Archaea</taxon>
        <taxon>Methanobacteriati</taxon>
        <taxon>Methanobacteriota</taxon>
        <taxon>Stenosarchaea group</taxon>
        <taxon>Methanomicrobia</taxon>
        <taxon>Methanomicrobiales</taxon>
        <taxon>Methanomicrobiaceae</taxon>
        <taxon>Methanoculleus</taxon>
    </lineage>
</organism>
<evidence type="ECO:0000259" key="1">
    <source>
        <dbReference type="SMART" id="SM00849"/>
    </source>
</evidence>
<dbReference type="Pfam" id="PF00753">
    <property type="entry name" value="Lactamase_B"/>
    <property type="match status" value="1"/>
</dbReference>
<protein>
    <submittedName>
        <fullName evidence="2">MBL fold metallo-hydrolase</fullName>
    </submittedName>
</protein>
<dbReference type="SUPFAM" id="SSF56281">
    <property type="entry name" value="Metallo-hydrolase/oxidoreductase"/>
    <property type="match status" value="1"/>
</dbReference>
<sequence length="220" mass="23886">MFTITEVYNNIPYCEGLTTDWGFSCLVEEAGLLFDTGAKGDILITNMQALEIDPAKIRSVVLSHDHHDHVGGLASILDANPRLEVFVHSGFSRETLERISDLTIPQVVRGWVEIAEGVAVTGPLGATIQEQSLALETPAGFLIITGCAHPHIARIIERVSQEGRVCGVIGGLHSLSDRDLQELASLAYISASHCTENIAHLQERYPASFRLGGLGRVHRV</sequence>
<dbReference type="RefSeq" id="WP_318620880.1">
    <property type="nucleotide sequence ID" value="NZ_CP137642.1"/>
</dbReference>
<accession>A0AAX4FTV8</accession>
<dbReference type="AlphaFoldDB" id="A0AAX4FTV8"/>
<gene>
    <name evidence="2" type="ORF">R6Y96_08525</name>
</gene>
<evidence type="ECO:0000313" key="3">
    <source>
        <dbReference type="Proteomes" id="UP001305652"/>
    </source>
</evidence>
<dbReference type="PANTHER" id="PTHR13754:SF13">
    <property type="entry name" value="METALLO-BETA-LACTAMASE SUPERFAMILY PROTEIN (AFU_ORTHOLOGUE AFUA_3G07630)"/>
    <property type="match status" value="1"/>
</dbReference>
<dbReference type="EMBL" id="CP137642">
    <property type="protein sequence ID" value="WOX57335.1"/>
    <property type="molecule type" value="Genomic_DNA"/>
</dbReference>